<feature type="chain" id="PRO_5037818680" evidence="1">
    <location>
        <begin position="26"/>
        <end position="117"/>
    </location>
</feature>
<organism evidence="2 3">
    <name type="scientific">Corynebacterium mendelii</name>
    <dbReference type="NCBI Taxonomy" id="2765362"/>
    <lineage>
        <taxon>Bacteria</taxon>
        <taxon>Bacillati</taxon>
        <taxon>Actinomycetota</taxon>
        <taxon>Actinomycetes</taxon>
        <taxon>Mycobacteriales</taxon>
        <taxon>Corynebacteriaceae</taxon>
        <taxon>Corynebacterium</taxon>
    </lineage>
</organism>
<dbReference type="AlphaFoldDB" id="A0A939E1M9"/>
<protein>
    <submittedName>
        <fullName evidence="2">Uncharacterized protein</fullName>
    </submittedName>
</protein>
<comment type="caution">
    <text evidence="2">The sequence shown here is derived from an EMBL/GenBank/DDBJ whole genome shotgun (WGS) entry which is preliminary data.</text>
</comment>
<keyword evidence="3" id="KW-1185">Reference proteome</keyword>
<accession>A0A939E1M9</accession>
<feature type="signal peptide" evidence="1">
    <location>
        <begin position="1"/>
        <end position="25"/>
    </location>
</feature>
<sequence length="117" mass="12545">MKRFALLAAATAVTATSLVAPVASAEENTLDCTKFSADFKANNPEEITAKDYADQYRDAILKKLGKSYGELTREQKRQLRAQVDAVVKAGQACSVFKEEDRSSSATGSFSLSSAISS</sequence>
<evidence type="ECO:0000313" key="3">
    <source>
        <dbReference type="Proteomes" id="UP000664332"/>
    </source>
</evidence>
<dbReference type="RefSeq" id="WP_207279806.1">
    <property type="nucleotide sequence ID" value="NZ_JAFLEQ010000018.1"/>
</dbReference>
<evidence type="ECO:0000313" key="2">
    <source>
        <dbReference type="EMBL" id="MBN9645324.1"/>
    </source>
</evidence>
<proteinExistence type="predicted"/>
<dbReference type="Proteomes" id="UP000664332">
    <property type="component" value="Unassembled WGS sequence"/>
</dbReference>
<keyword evidence="1" id="KW-0732">Signal</keyword>
<reference evidence="2" key="1">
    <citation type="submission" date="2021-03" db="EMBL/GenBank/DDBJ databases">
        <authorList>
            <person name="Sun Q."/>
        </authorList>
    </citation>
    <scope>NUCLEOTIDE SEQUENCE</scope>
    <source>
        <strain evidence="2">CCM 8862</strain>
    </source>
</reference>
<gene>
    <name evidence="2" type="ORF">JZY06_11975</name>
</gene>
<name>A0A939E1M9_9CORY</name>
<evidence type="ECO:0000256" key="1">
    <source>
        <dbReference type="SAM" id="SignalP"/>
    </source>
</evidence>
<dbReference type="EMBL" id="JAFLEQ010000018">
    <property type="protein sequence ID" value="MBN9645324.1"/>
    <property type="molecule type" value="Genomic_DNA"/>
</dbReference>